<name>X1SHH4_9ZZZZ</name>
<accession>X1SHH4</accession>
<keyword evidence="1" id="KW-0472">Membrane</keyword>
<gene>
    <name evidence="2" type="ORF">S12H4_40362</name>
</gene>
<dbReference type="EMBL" id="BARW01024483">
    <property type="protein sequence ID" value="GAI92428.1"/>
    <property type="molecule type" value="Genomic_DNA"/>
</dbReference>
<comment type="caution">
    <text evidence="2">The sequence shown here is derived from an EMBL/GenBank/DDBJ whole genome shotgun (WGS) entry which is preliminary data.</text>
</comment>
<keyword evidence="1" id="KW-0812">Transmembrane</keyword>
<protein>
    <submittedName>
        <fullName evidence="2">Uncharacterized protein</fullName>
    </submittedName>
</protein>
<sequence length="104" mass="11978">MRLNYVERPIKINNVFYANHVANLIFGKKKRINIIASNTGLNYGLMKVILYGSYVFFLDIVDQNYIASRIIGLSIHRKRILIFQNASTLFTMALISIRKDVLLA</sequence>
<reference evidence="2" key="1">
    <citation type="journal article" date="2014" name="Front. Microbiol.">
        <title>High frequency of phylogenetically diverse reductive dehalogenase-homologous genes in deep subseafloor sedimentary metagenomes.</title>
        <authorList>
            <person name="Kawai M."/>
            <person name="Futagami T."/>
            <person name="Toyoda A."/>
            <person name="Takaki Y."/>
            <person name="Nishi S."/>
            <person name="Hori S."/>
            <person name="Arai W."/>
            <person name="Tsubouchi T."/>
            <person name="Morono Y."/>
            <person name="Uchiyama I."/>
            <person name="Ito T."/>
            <person name="Fujiyama A."/>
            <person name="Inagaki F."/>
            <person name="Takami H."/>
        </authorList>
    </citation>
    <scope>NUCLEOTIDE SEQUENCE</scope>
    <source>
        <strain evidence="2">Expedition CK06-06</strain>
    </source>
</reference>
<evidence type="ECO:0000313" key="2">
    <source>
        <dbReference type="EMBL" id="GAI92428.1"/>
    </source>
</evidence>
<evidence type="ECO:0000256" key="1">
    <source>
        <dbReference type="SAM" id="Phobius"/>
    </source>
</evidence>
<feature type="transmembrane region" description="Helical" evidence="1">
    <location>
        <begin position="79"/>
        <end position="97"/>
    </location>
</feature>
<feature type="transmembrane region" description="Helical" evidence="1">
    <location>
        <begin position="48"/>
        <end position="67"/>
    </location>
</feature>
<organism evidence="2">
    <name type="scientific">marine sediment metagenome</name>
    <dbReference type="NCBI Taxonomy" id="412755"/>
    <lineage>
        <taxon>unclassified sequences</taxon>
        <taxon>metagenomes</taxon>
        <taxon>ecological metagenomes</taxon>
    </lineage>
</organism>
<proteinExistence type="predicted"/>
<dbReference type="AlphaFoldDB" id="X1SHH4"/>
<keyword evidence="1" id="KW-1133">Transmembrane helix</keyword>